<name>A0A9D4CMB9_DREPO</name>
<reference evidence="1" key="2">
    <citation type="submission" date="2020-11" db="EMBL/GenBank/DDBJ databases">
        <authorList>
            <person name="McCartney M.A."/>
            <person name="Auch B."/>
            <person name="Kono T."/>
            <person name="Mallez S."/>
            <person name="Becker A."/>
            <person name="Gohl D.M."/>
            <person name="Silverstein K.A.T."/>
            <person name="Koren S."/>
            <person name="Bechman K.B."/>
            <person name="Herman A."/>
            <person name="Abrahante J.E."/>
            <person name="Garbe J."/>
        </authorList>
    </citation>
    <scope>NUCLEOTIDE SEQUENCE</scope>
    <source>
        <strain evidence="1">Duluth1</strain>
        <tissue evidence="1">Whole animal</tissue>
    </source>
</reference>
<keyword evidence="2" id="KW-1185">Reference proteome</keyword>
<comment type="caution">
    <text evidence="1">The sequence shown here is derived from an EMBL/GenBank/DDBJ whole genome shotgun (WGS) entry which is preliminary data.</text>
</comment>
<dbReference type="Proteomes" id="UP000828390">
    <property type="component" value="Unassembled WGS sequence"/>
</dbReference>
<evidence type="ECO:0000313" key="1">
    <source>
        <dbReference type="EMBL" id="KAH3727013.1"/>
    </source>
</evidence>
<organism evidence="1 2">
    <name type="scientific">Dreissena polymorpha</name>
    <name type="common">Zebra mussel</name>
    <name type="synonym">Mytilus polymorpha</name>
    <dbReference type="NCBI Taxonomy" id="45954"/>
    <lineage>
        <taxon>Eukaryota</taxon>
        <taxon>Metazoa</taxon>
        <taxon>Spiralia</taxon>
        <taxon>Lophotrochozoa</taxon>
        <taxon>Mollusca</taxon>
        <taxon>Bivalvia</taxon>
        <taxon>Autobranchia</taxon>
        <taxon>Heteroconchia</taxon>
        <taxon>Euheterodonta</taxon>
        <taxon>Imparidentia</taxon>
        <taxon>Neoheterodontei</taxon>
        <taxon>Myida</taxon>
        <taxon>Dreissenoidea</taxon>
        <taxon>Dreissenidae</taxon>
        <taxon>Dreissena</taxon>
    </lineage>
</organism>
<gene>
    <name evidence="1" type="ORF">DPMN_052937</name>
</gene>
<sequence>MRLVSARVMPEYARESPRRCSSTSWIATGTGRAYCRPFTPQSELCAPATHATIGTSSS</sequence>
<protein>
    <submittedName>
        <fullName evidence="1">Uncharacterized protein</fullName>
    </submittedName>
</protein>
<proteinExistence type="predicted"/>
<accession>A0A9D4CMB9</accession>
<reference evidence="1" key="1">
    <citation type="journal article" date="2019" name="bioRxiv">
        <title>The Genome of the Zebra Mussel, Dreissena polymorpha: A Resource for Invasive Species Research.</title>
        <authorList>
            <person name="McCartney M.A."/>
            <person name="Auch B."/>
            <person name="Kono T."/>
            <person name="Mallez S."/>
            <person name="Zhang Y."/>
            <person name="Obille A."/>
            <person name="Becker A."/>
            <person name="Abrahante J.E."/>
            <person name="Garbe J."/>
            <person name="Badalamenti J.P."/>
            <person name="Herman A."/>
            <person name="Mangelson H."/>
            <person name="Liachko I."/>
            <person name="Sullivan S."/>
            <person name="Sone E.D."/>
            <person name="Koren S."/>
            <person name="Silverstein K.A.T."/>
            <person name="Beckman K.B."/>
            <person name="Gohl D.M."/>
        </authorList>
    </citation>
    <scope>NUCLEOTIDE SEQUENCE</scope>
    <source>
        <strain evidence="1">Duluth1</strain>
        <tissue evidence="1">Whole animal</tissue>
    </source>
</reference>
<dbReference type="AlphaFoldDB" id="A0A9D4CMB9"/>
<evidence type="ECO:0000313" key="2">
    <source>
        <dbReference type="Proteomes" id="UP000828390"/>
    </source>
</evidence>
<dbReference type="EMBL" id="JAIWYP010000012">
    <property type="protein sequence ID" value="KAH3727013.1"/>
    <property type="molecule type" value="Genomic_DNA"/>
</dbReference>